<name>A0ACC0CDJ3_CATRO</name>
<reference evidence="2" key="1">
    <citation type="journal article" date="2023" name="Nat. Plants">
        <title>Single-cell RNA sequencing provides a high-resolution roadmap for understanding the multicellular compartmentation of specialized metabolism.</title>
        <authorList>
            <person name="Sun S."/>
            <person name="Shen X."/>
            <person name="Li Y."/>
            <person name="Li Y."/>
            <person name="Wang S."/>
            <person name="Li R."/>
            <person name="Zhang H."/>
            <person name="Shen G."/>
            <person name="Guo B."/>
            <person name="Wei J."/>
            <person name="Xu J."/>
            <person name="St-Pierre B."/>
            <person name="Chen S."/>
            <person name="Sun C."/>
        </authorList>
    </citation>
    <scope>NUCLEOTIDE SEQUENCE [LARGE SCALE GENOMIC DNA]</scope>
</reference>
<keyword evidence="2" id="KW-1185">Reference proteome</keyword>
<organism evidence="1 2">
    <name type="scientific">Catharanthus roseus</name>
    <name type="common">Madagascar periwinkle</name>
    <name type="synonym">Vinca rosea</name>
    <dbReference type="NCBI Taxonomy" id="4058"/>
    <lineage>
        <taxon>Eukaryota</taxon>
        <taxon>Viridiplantae</taxon>
        <taxon>Streptophyta</taxon>
        <taxon>Embryophyta</taxon>
        <taxon>Tracheophyta</taxon>
        <taxon>Spermatophyta</taxon>
        <taxon>Magnoliopsida</taxon>
        <taxon>eudicotyledons</taxon>
        <taxon>Gunneridae</taxon>
        <taxon>Pentapetalae</taxon>
        <taxon>asterids</taxon>
        <taxon>lamiids</taxon>
        <taxon>Gentianales</taxon>
        <taxon>Apocynaceae</taxon>
        <taxon>Rauvolfioideae</taxon>
        <taxon>Vinceae</taxon>
        <taxon>Catharanthinae</taxon>
        <taxon>Catharanthus</taxon>
    </lineage>
</organism>
<comment type="caution">
    <text evidence="1">The sequence shown here is derived from an EMBL/GenBank/DDBJ whole genome shotgun (WGS) entry which is preliminary data.</text>
</comment>
<evidence type="ECO:0000313" key="2">
    <source>
        <dbReference type="Proteomes" id="UP001060085"/>
    </source>
</evidence>
<proteinExistence type="predicted"/>
<accession>A0ACC0CDJ3</accession>
<gene>
    <name evidence="1" type="ORF">M9H77_04245</name>
</gene>
<dbReference type="EMBL" id="CM044701">
    <property type="protein sequence ID" value="KAI5683017.1"/>
    <property type="molecule type" value="Genomic_DNA"/>
</dbReference>
<evidence type="ECO:0000313" key="1">
    <source>
        <dbReference type="EMBL" id="KAI5683017.1"/>
    </source>
</evidence>
<dbReference type="Proteomes" id="UP001060085">
    <property type="component" value="Linkage Group LG01"/>
</dbReference>
<protein>
    <submittedName>
        <fullName evidence="1">Uncharacterized protein</fullName>
    </submittedName>
</protein>
<sequence length="221" mass="25249">MKHGMMKTFMKIMETILMLAKHSMVAVMKRGYKTSGITLQELDNKEDTPKLDFKDHSKPNVEEKRKLVTNTTRCFKCNAVGYIAINCPTKRTLVLSEDLNGWIDKSDNDFQETTAYVEDALKSKIEELDSEGKIPKLFTMCSIVKEKSREQLKVKICYVFERNHPTADGRVACQSSSLCDCSFEAIVSARKKWPSKGNFMQRIGNKKSLEVYDISNNVLKL</sequence>